<dbReference type="EMBL" id="CATOUU010001079">
    <property type="protein sequence ID" value="CAI9970670.1"/>
    <property type="molecule type" value="Genomic_DNA"/>
</dbReference>
<feature type="region of interest" description="Disordered" evidence="1">
    <location>
        <begin position="97"/>
        <end position="127"/>
    </location>
</feature>
<feature type="compositionally biased region" description="Basic and acidic residues" evidence="1">
    <location>
        <begin position="116"/>
        <end position="127"/>
    </location>
</feature>
<accession>A0AA86RQB1</accession>
<reference evidence="2" key="1">
    <citation type="submission" date="2023-06" db="EMBL/GenBank/DDBJ databases">
        <authorList>
            <person name="Kurt Z."/>
        </authorList>
    </citation>
    <scope>NUCLEOTIDE SEQUENCE</scope>
</reference>
<dbReference type="EMBL" id="CAXDID020000361">
    <property type="protein sequence ID" value="CAL6082174.1"/>
    <property type="molecule type" value="Genomic_DNA"/>
</dbReference>
<sequence>MLVEDLHLKLGIQVDIPKRAPEYIINIIGKWEVTEHLQKQMKQFAFRAVQVVTGKSNKNQEEGLLKQDLLNFIEDCGLQTFIPMRVYKLSNRVVAAKSDKNSQKSTKTARMIVENTKNEKKQSNRIE</sequence>
<name>A0AA86RQB1_9EUKA</name>
<protein>
    <submittedName>
        <fullName evidence="3">Hypothetical_protein</fullName>
    </submittedName>
</protein>
<evidence type="ECO:0000313" key="3">
    <source>
        <dbReference type="EMBL" id="CAL6082174.1"/>
    </source>
</evidence>
<keyword evidence="4" id="KW-1185">Reference proteome</keyword>
<evidence type="ECO:0000313" key="4">
    <source>
        <dbReference type="Proteomes" id="UP001642409"/>
    </source>
</evidence>
<organism evidence="2">
    <name type="scientific">Hexamita inflata</name>
    <dbReference type="NCBI Taxonomy" id="28002"/>
    <lineage>
        <taxon>Eukaryota</taxon>
        <taxon>Metamonada</taxon>
        <taxon>Diplomonadida</taxon>
        <taxon>Hexamitidae</taxon>
        <taxon>Hexamitinae</taxon>
        <taxon>Hexamita</taxon>
    </lineage>
</organism>
<comment type="caution">
    <text evidence="2">The sequence shown here is derived from an EMBL/GenBank/DDBJ whole genome shotgun (WGS) entry which is preliminary data.</text>
</comment>
<dbReference type="Proteomes" id="UP001642409">
    <property type="component" value="Unassembled WGS sequence"/>
</dbReference>
<dbReference type="AlphaFoldDB" id="A0AA86RQB1"/>
<reference evidence="3 4" key="2">
    <citation type="submission" date="2024-07" db="EMBL/GenBank/DDBJ databases">
        <authorList>
            <person name="Akdeniz Z."/>
        </authorList>
    </citation>
    <scope>NUCLEOTIDE SEQUENCE [LARGE SCALE GENOMIC DNA]</scope>
</reference>
<gene>
    <name evidence="2" type="ORF">HINF_LOCUS58315</name>
    <name evidence="3" type="ORF">HINF_LOCUS60966</name>
</gene>
<evidence type="ECO:0000313" key="2">
    <source>
        <dbReference type="EMBL" id="CAI9970670.1"/>
    </source>
</evidence>
<proteinExistence type="predicted"/>
<evidence type="ECO:0000256" key="1">
    <source>
        <dbReference type="SAM" id="MobiDB-lite"/>
    </source>
</evidence>